<dbReference type="PRINTS" id="PR00601">
    <property type="entry name" value="BACFERRITIN"/>
</dbReference>
<dbReference type="InterPro" id="IPR009040">
    <property type="entry name" value="Ferritin-like_diiron"/>
</dbReference>
<dbReference type="InterPro" id="IPR009078">
    <property type="entry name" value="Ferritin-like_SF"/>
</dbReference>
<dbReference type="GO" id="GO:0008199">
    <property type="term" value="F:ferric iron binding"/>
    <property type="evidence" value="ECO:0007669"/>
    <property type="project" value="InterPro"/>
</dbReference>
<dbReference type="GO" id="GO:0004322">
    <property type="term" value="F:ferroxidase activity"/>
    <property type="evidence" value="ECO:0007669"/>
    <property type="project" value="TreeGrafter"/>
</dbReference>
<evidence type="ECO:0000256" key="5">
    <source>
        <dbReference type="SAM" id="Coils"/>
    </source>
</evidence>
<evidence type="ECO:0000256" key="1">
    <source>
        <dbReference type="ARBA" id="ARBA00022434"/>
    </source>
</evidence>
<keyword evidence="5" id="KW-0175">Coiled coil</keyword>
<dbReference type="GO" id="GO:0006826">
    <property type="term" value="P:iron ion transport"/>
    <property type="evidence" value="ECO:0007669"/>
    <property type="project" value="InterPro"/>
</dbReference>
<evidence type="ECO:0000256" key="3">
    <source>
        <dbReference type="ARBA" id="ARBA00022723"/>
    </source>
</evidence>
<evidence type="ECO:0000313" key="7">
    <source>
        <dbReference type="EMBL" id="SHE94529.1"/>
    </source>
</evidence>
<sequence>MQTYQTNEVETLIEGLNEDLSAEYGAMIQYLYNASVVSGLSRRILKPFFEEEAQDEMRHALYLSEKINYLGGQPSVRPKAVKHVTGVREMLQHTLQEEIDTIDRYKKRIDQAEQVGDIALKVQLEDMISDETRHKEEIERLLKENNL</sequence>
<keyword evidence="8" id="KW-1185">Reference proteome</keyword>
<dbReference type="RefSeq" id="WP_073154694.1">
    <property type="nucleotide sequence ID" value="NZ_FQVL01000005.1"/>
</dbReference>
<dbReference type="InterPro" id="IPR012347">
    <property type="entry name" value="Ferritin-like"/>
</dbReference>
<organism evidence="7 8">
    <name type="scientific">Seinonella peptonophila</name>
    <dbReference type="NCBI Taxonomy" id="112248"/>
    <lineage>
        <taxon>Bacteria</taxon>
        <taxon>Bacillati</taxon>
        <taxon>Bacillota</taxon>
        <taxon>Bacilli</taxon>
        <taxon>Bacillales</taxon>
        <taxon>Thermoactinomycetaceae</taxon>
        <taxon>Seinonella</taxon>
    </lineage>
</organism>
<evidence type="ECO:0000313" key="8">
    <source>
        <dbReference type="Proteomes" id="UP000184476"/>
    </source>
</evidence>
<dbReference type="PANTHER" id="PTHR30295">
    <property type="entry name" value="BACTERIOFERRITIN"/>
    <property type="match status" value="1"/>
</dbReference>
<dbReference type="PANTHER" id="PTHR30295:SF0">
    <property type="entry name" value="BACTERIOFERRITIN"/>
    <property type="match status" value="1"/>
</dbReference>
<keyword evidence="4" id="KW-0408">Iron</keyword>
<dbReference type="Pfam" id="PF00210">
    <property type="entry name" value="Ferritin"/>
    <property type="match status" value="1"/>
</dbReference>
<feature type="coiled-coil region" evidence="5">
    <location>
        <begin position="88"/>
        <end position="144"/>
    </location>
</feature>
<dbReference type="EMBL" id="FQVL01000005">
    <property type="protein sequence ID" value="SHE94529.1"/>
    <property type="molecule type" value="Genomic_DNA"/>
</dbReference>
<dbReference type="GO" id="GO:0020037">
    <property type="term" value="F:heme binding"/>
    <property type="evidence" value="ECO:0007669"/>
    <property type="project" value="TreeGrafter"/>
</dbReference>
<evidence type="ECO:0000256" key="2">
    <source>
        <dbReference type="ARBA" id="ARBA00022617"/>
    </source>
</evidence>
<feature type="domain" description="Ferritin-like diiron" evidence="6">
    <location>
        <begin position="6"/>
        <end position="147"/>
    </location>
</feature>
<dbReference type="Gene3D" id="1.20.1260.10">
    <property type="match status" value="1"/>
</dbReference>
<accession>A0A1M4XM28</accession>
<evidence type="ECO:0000256" key="4">
    <source>
        <dbReference type="ARBA" id="ARBA00023004"/>
    </source>
</evidence>
<dbReference type="SUPFAM" id="SSF47240">
    <property type="entry name" value="Ferritin-like"/>
    <property type="match status" value="1"/>
</dbReference>
<dbReference type="AlphaFoldDB" id="A0A1M4XM28"/>
<dbReference type="PROSITE" id="PS50905">
    <property type="entry name" value="FERRITIN_LIKE"/>
    <property type="match status" value="1"/>
</dbReference>
<dbReference type="InterPro" id="IPR008331">
    <property type="entry name" value="Ferritin_DPS_dom"/>
</dbReference>
<dbReference type="GO" id="GO:0006879">
    <property type="term" value="P:intracellular iron ion homeostasis"/>
    <property type="evidence" value="ECO:0007669"/>
    <property type="project" value="UniProtKB-KW"/>
</dbReference>
<protein>
    <submittedName>
        <fullName evidence="7">Bacterioferritin</fullName>
    </submittedName>
</protein>
<proteinExistence type="predicted"/>
<dbReference type="Proteomes" id="UP000184476">
    <property type="component" value="Unassembled WGS sequence"/>
</dbReference>
<reference evidence="7 8" key="1">
    <citation type="submission" date="2016-11" db="EMBL/GenBank/DDBJ databases">
        <authorList>
            <person name="Jaros S."/>
            <person name="Januszkiewicz K."/>
            <person name="Wedrychowicz H."/>
        </authorList>
    </citation>
    <scope>NUCLEOTIDE SEQUENCE [LARGE SCALE GENOMIC DNA]</scope>
    <source>
        <strain evidence="7 8">DSM 44666</strain>
    </source>
</reference>
<dbReference type="GO" id="GO:0005829">
    <property type="term" value="C:cytosol"/>
    <property type="evidence" value="ECO:0007669"/>
    <property type="project" value="TreeGrafter"/>
</dbReference>
<dbReference type="CDD" id="cd00657">
    <property type="entry name" value="Ferritin_like"/>
    <property type="match status" value="1"/>
</dbReference>
<dbReference type="InterPro" id="IPR002024">
    <property type="entry name" value="Bacterioferritin"/>
</dbReference>
<gene>
    <name evidence="7" type="ORF">SAMN05444392_10572</name>
</gene>
<keyword evidence="2" id="KW-0349">Heme</keyword>
<keyword evidence="3" id="KW-0479">Metal-binding</keyword>
<keyword evidence="1" id="KW-0409">Iron storage</keyword>
<name>A0A1M4XM28_9BACL</name>
<evidence type="ECO:0000259" key="6">
    <source>
        <dbReference type="PROSITE" id="PS50905"/>
    </source>
</evidence>
<dbReference type="STRING" id="112248.SAMN05444392_10572"/>